<dbReference type="EMBL" id="JACAGC010000010">
    <property type="protein sequence ID" value="KAF6340339.1"/>
    <property type="molecule type" value="Genomic_DNA"/>
</dbReference>
<evidence type="ECO:0000313" key="2">
    <source>
        <dbReference type="Proteomes" id="UP000585614"/>
    </source>
</evidence>
<accession>A0A7J7WSJ0</accession>
<proteinExistence type="predicted"/>
<protein>
    <submittedName>
        <fullName evidence="1">RNA binding fox-1-like protein 2</fullName>
    </submittedName>
</protein>
<gene>
    <name evidence="1" type="ORF">mRhiFer1_014136</name>
</gene>
<sequence length="112" mass="12066">MCVSVFVSVPVSVGLRVGGCVSVRPPMGRGICKVSSLFSCRADMQPTDMHSPQLRPQPRLLQPLPPHTVTVMAGCTQLTPTMPLPLPLAMELALWRVYTEVATADLPPTEVT</sequence>
<comment type="caution">
    <text evidence="1">The sequence shown here is derived from an EMBL/GenBank/DDBJ whole genome shotgun (WGS) entry which is preliminary data.</text>
</comment>
<dbReference type="AlphaFoldDB" id="A0A7J7WSJ0"/>
<reference evidence="1 2" key="1">
    <citation type="journal article" date="2020" name="Nature">
        <title>Six reference-quality genomes reveal evolution of bat adaptations.</title>
        <authorList>
            <person name="Jebb D."/>
            <person name="Huang Z."/>
            <person name="Pippel M."/>
            <person name="Hughes G.M."/>
            <person name="Lavrichenko K."/>
            <person name="Devanna P."/>
            <person name="Winkler S."/>
            <person name="Jermiin L.S."/>
            <person name="Skirmuntt E.C."/>
            <person name="Katzourakis A."/>
            <person name="Burkitt-Gray L."/>
            <person name="Ray D.A."/>
            <person name="Sullivan K.A.M."/>
            <person name="Roscito J.G."/>
            <person name="Kirilenko B.M."/>
            <person name="Davalos L.M."/>
            <person name="Corthals A.P."/>
            <person name="Power M.L."/>
            <person name="Jones G."/>
            <person name="Ransome R.D."/>
            <person name="Dechmann D.K.N."/>
            <person name="Locatelli A.G."/>
            <person name="Puechmaille S.J."/>
            <person name="Fedrigo O."/>
            <person name="Jarvis E.D."/>
            <person name="Hiller M."/>
            <person name="Vernes S.C."/>
            <person name="Myers E.W."/>
            <person name="Teeling E.C."/>
        </authorList>
    </citation>
    <scope>NUCLEOTIDE SEQUENCE [LARGE SCALE GENOMIC DNA]</scope>
    <source>
        <strain evidence="1">MRhiFer1</strain>
        <tissue evidence="1">Lung</tissue>
    </source>
</reference>
<name>A0A7J7WSJ0_RHIFE</name>
<dbReference type="Proteomes" id="UP000585614">
    <property type="component" value="Unassembled WGS sequence"/>
</dbReference>
<evidence type="ECO:0000313" key="1">
    <source>
        <dbReference type="EMBL" id="KAF6340339.1"/>
    </source>
</evidence>
<organism evidence="1 2">
    <name type="scientific">Rhinolophus ferrumequinum</name>
    <name type="common">Greater horseshoe bat</name>
    <dbReference type="NCBI Taxonomy" id="59479"/>
    <lineage>
        <taxon>Eukaryota</taxon>
        <taxon>Metazoa</taxon>
        <taxon>Chordata</taxon>
        <taxon>Craniata</taxon>
        <taxon>Vertebrata</taxon>
        <taxon>Euteleostomi</taxon>
        <taxon>Mammalia</taxon>
        <taxon>Eutheria</taxon>
        <taxon>Laurasiatheria</taxon>
        <taxon>Chiroptera</taxon>
        <taxon>Yinpterochiroptera</taxon>
        <taxon>Rhinolophoidea</taxon>
        <taxon>Rhinolophidae</taxon>
        <taxon>Rhinolophinae</taxon>
        <taxon>Rhinolophus</taxon>
    </lineage>
</organism>